<dbReference type="NCBIfam" id="TIGR02453">
    <property type="entry name" value="TIGR02453 family protein"/>
    <property type="match status" value="1"/>
</dbReference>
<dbReference type="PIRSF" id="PIRSF028451">
    <property type="entry name" value="UCP028451"/>
    <property type="match status" value="1"/>
</dbReference>
<reference evidence="1 2" key="1">
    <citation type="submission" date="2017-08" db="EMBL/GenBank/DDBJ databases">
        <title>Infants hospitalized years apart are colonized by the same room-sourced microbial strains.</title>
        <authorList>
            <person name="Brooks B."/>
            <person name="Olm M.R."/>
            <person name="Firek B.A."/>
            <person name="Baker R."/>
            <person name="Thomas B.C."/>
            <person name="Morowitz M.J."/>
            <person name="Banfield J.F."/>
        </authorList>
    </citation>
    <scope>NUCLEOTIDE SEQUENCE [LARGE SCALE GENOMIC DNA]</scope>
    <source>
        <strain evidence="1">S2_003_000_R2_14</strain>
    </source>
</reference>
<evidence type="ECO:0000313" key="1">
    <source>
        <dbReference type="EMBL" id="PZR11114.1"/>
    </source>
</evidence>
<name>A0A2W5V5P4_9BACT</name>
<dbReference type="InterPro" id="IPR015996">
    <property type="entry name" value="UCP028451"/>
</dbReference>
<accession>A0A2W5V5P4</accession>
<evidence type="ECO:0008006" key="3">
    <source>
        <dbReference type="Google" id="ProtNLM"/>
    </source>
</evidence>
<evidence type="ECO:0000313" key="2">
    <source>
        <dbReference type="Proteomes" id="UP000249061"/>
    </source>
</evidence>
<comment type="caution">
    <text evidence="1">The sequence shown here is derived from an EMBL/GenBank/DDBJ whole genome shotgun (WGS) entry which is preliminary data.</text>
</comment>
<organism evidence="1 2">
    <name type="scientific">Archangium gephyra</name>
    <dbReference type="NCBI Taxonomy" id="48"/>
    <lineage>
        <taxon>Bacteria</taxon>
        <taxon>Pseudomonadati</taxon>
        <taxon>Myxococcota</taxon>
        <taxon>Myxococcia</taxon>
        <taxon>Myxococcales</taxon>
        <taxon>Cystobacterineae</taxon>
        <taxon>Archangiaceae</taxon>
        <taxon>Archangium</taxon>
    </lineage>
</organism>
<sequence length="246" mass="27836">MTGAFETEDDAREGPRRHYVREGMNFSGFPREGVAWFDALALSQSREWFQAHRAAYESLWLEPMKALLDELRAPVAKIYGKKISPGKIFRINRDVRFSKDKRPYKTNIAAVLKFEDSPAMEGPAALYLHLGAEEFVGFGFYRLEPPSLKKLRGKLLDEKEGPRLQALFDAAKKVGFQSDALEKLKRPPPGVAKDHPRVELLKNKSLALGRDDIPKSVRYSAGLKDWLVEQTAVAAPIVKWGIKEKL</sequence>
<dbReference type="Proteomes" id="UP000249061">
    <property type="component" value="Unassembled WGS sequence"/>
</dbReference>
<dbReference type="AlphaFoldDB" id="A0A2W5V5P4"/>
<dbReference type="PANTHER" id="PTHR36452:SF1">
    <property type="entry name" value="DUF2461 DOMAIN-CONTAINING PROTEIN"/>
    <property type="match status" value="1"/>
</dbReference>
<dbReference type="Pfam" id="PF09365">
    <property type="entry name" value="DUF2461"/>
    <property type="match status" value="1"/>
</dbReference>
<dbReference type="EMBL" id="QFQP01000015">
    <property type="protein sequence ID" value="PZR11114.1"/>
    <property type="molecule type" value="Genomic_DNA"/>
</dbReference>
<proteinExistence type="predicted"/>
<protein>
    <recommendedName>
        <fullName evidence="3">TIGR02453 family protein</fullName>
    </recommendedName>
</protein>
<dbReference type="PANTHER" id="PTHR36452">
    <property type="entry name" value="CHROMOSOME 12, WHOLE GENOME SHOTGUN SEQUENCE"/>
    <property type="match status" value="1"/>
</dbReference>
<gene>
    <name evidence="1" type="ORF">DI536_18425</name>
</gene>
<dbReference type="InterPro" id="IPR012808">
    <property type="entry name" value="CHP02453"/>
</dbReference>